<comment type="caution">
    <text evidence="2">The sequence shown here is derived from an EMBL/GenBank/DDBJ whole genome shotgun (WGS) entry which is preliminary data.</text>
</comment>
<sequence>MSKDFNNYEEIPVWIPTSTKRSRAGVSSPGTVKSGERQQSKMGKMCGTGETSALRVGNLGQKAENGGGRPEVGSIKANKIKDITKQQLDLQNVNFEE</sequence>
<feature type="region of interest" description="Disordered" evidence="1">
    <location>
        <begin position="19"/>
        <end position="51"/>
    </location>
</feature>
<evidence type="ECO:0000313" key="2">
    <source>
        <dbReference type="EMBL" id="TKR80526.1"/>
    </source>
</evidence>
<name>A0A4U5ND70_STECR</name>
<evidence type="ECO:0000256" key="1">
    <source>
        <dbReference type="SAM" id="MobiDB-lite"/>
    </source>
</evidence>
<dbReference type="EMBL" id="AZBU02000004">
    <property type="protein sequence ID" value="TKR80526.1"/>
    <property type="molecule type" value="Genomic_DNA"/>
</dbReference>
<organism evidence="2 3">
    <name type="scientific">Steinernema carpocapsae</name>
    <name type="common">Entomopathogenic nematode</name>
    <dbReference type="NCBI Taxonomy" id="34508"/>
    <lineage>
        <taxon>Eukaryota</taxon>
        <taxon>Metazoa</taxon>
        <taxon>Ecdysozoa</taxon>
        <taxon>Nematoda</taxon>
        <taxon>Chromadorea</taxon>
        <taxon>Rhabditida</taxon>
        <taxon>Tylenchina</taxon>
        <taxon>Panagrolaimomorpha</taxon>
        <taxon>Strongyloidoidea</taxon>
        <taxon>Steinernematidae</taxon>
        <taxon>Steinernema</taxon>
    </lineage>
</organism>
<proteinExistence type="predicted"/>
<gene>
    <name evidence="2" type="ORF">L596_014588</name>
</gene>
<reference evidence="2 3" key="1">
    <citation type="journal article" date="2015" name="Genome Biol.">
        <title>Comparative genomics of Steinernema reveals deeply conserved gene regulatory networks.</title>
        <authorList>
            <person name="Dillman A.R."/>
            <person name="Macchietto M."/>
            <person name="Porter C.F."/>
            <person name="Rogers A."/>
            <person name="Williams B."/>
            <person name="Antoshechkin I."/>
            <person name="Lee M.M."/>
            <person name="Goodwin Z."/>
            <person name="Lu X."/>
            <person name="Lewis E.E."/>
            <person name="Goodrich-Blair H."/>
            <person name="Stock S.P."/>
            <person name="Adams B.J."/>
            <person name="Sternberg P.W."/>
            <person name="Mortazavi A."/>
        </authorList>
    </citation>
    <scope>NUCLEOTIDE SEQUENCE [LARGE SCALE GENOMIC DNA]</scope>
    <source>
        <strain evidence="2 3">ALL</strain>
    </source>
</reference>
<dbReference type="AlphaFoldDB" id="A0A4U5ND70"/>
<evidence type="ECO:0000313" key="3">
    <source>
        <dbReference type="Proteomes" id="UP000298663"/>
    </source>
</evidence>
<keyword evidence="3" id="KW-1185">Reference proteome</keyword>
<accession>A0A4U5ND70</accession>
<dbReference type="Proteomes" id="UP000298663">
    <property type="component" value="Unassembled WGS sequence"/>
</dbReference>
<protein>
    <submittedName>
        <fullName evidence="2">Uncharacterized protein</fullName>
    </submittedName>
</protein>
<reference evidence="2 3" key="2">
    <citation type="journal article" date="2019" name="G3 (Bethesda)">
        <title>Hybrid Assembly of the Genome of the Entomopathogenic Nematode Steinernema carpocapsae Identifies the X-Chromosome.</title>
        <authorList>
            <person name="Serra L."/>
            <person name="Macchietto M."/>
            <person name="Macias-Munoz A."/>
            <person name="McGill C.J."/>
            <person name="Rodriguez I.M."/>
            <person name="Rodriguez B."/>
            <person name="Murad R."/>
            <person name="Mortazavi A."/>
        </authorList>
    </citation>
    <scope>NUCLEOTIDE SEQUENCE [LARGE SCALE GENOMIC DNA]</scope>
    <source>
        <strain evidence="2 3">ALL</strain>
    </source>
</reference>